<protein>
    <recommendedName>
        <fullName evidence="3">TIGR02646 family protein</fullName>
    </recommendedName>
</protein>
<evidence type="ECO:0008006" key="3">
    <source>
        <dbReference type="Google" id="ProtNLM"/>
    </source>
</evidence>
<dbReference type="KEGG" id="abs:AZOBR_p430007"/>
<dbReference type="Proteomes" id="UP000007319">
    <property type="component" value="Plasmid AZOBR_p4"/>
</dbReference>
<sequence>MKHCRKSTPEPPKLTEFRAANPQAKWDELRDHACYGDVRDATRRDQGGLCAYCELSLTDDNEQIAHFHPKSDHAGTVNWALTWENLWLACKGGTQTHHNDPACYRPPLPDNRSCDENKKDDIVDGHVLSPEEVPLFPRIFRFEQSPNEIRIVPDENGCEQAGIPIEKVQRTIDVFNLNCQRLAEARLSVYRPIESTLKKLRESSFSTEQKVEKQRQFAARHLTIDAGHRWPRFFTLLRWQFGMVAETHLNSLPYQG</sequence>
<dbReference type="AlphaFoldDB" id="A0A9P1K0B0"/>
<dbReference type="EMBL" id="HE577331">
    <property type="protein sequence ID" value="CCD03228.1"/>
    <property type="molecule type" value="Genomic_DNA"/>
</dbReference>
<proteinExistence type="predicted"/>
<keyword evidence="2" id="KW-1185">Reference proteome</keyword>
<evidence type="ECO:0000313" key="1">
    <source>
        <dbReference type="EMBL" id="CCD03228.1"/>
    </source>
</evidence>
<evidence type="ECO:0000313" key="2">
    <source>
        <dbReference type="Proteomes" id="UP000007319"/>
    </source>
</evidence>
<dbReference type="NCBIfam" id="TIGR02646">
    <property type="entry name" value="retron system putative HNH endonuclease"/>
    <property type="match status" value="1"/>
</dbReference>
<reference evidence="1 2" key="1">
    <citation type="journal article" date="2011" name="PLoS Genet.">
        <title>Azospirillum genomes reveal transition of bacteria from aquatic to terrestrial environments.</title>
        <authorList>
            <person name="Wisniewski-Dye F."/>
            <person name="Borziak K."/>
            <person name="Khalsa-Moyers G."/>
            <person name="Alexandre G."/>
            <person name="Sukharnikov L.O."/>
            <person name="Wuichet K."/>
            <person name="Hurst G.B."/>
            <person name="McDonald W.H."/>
            <person name="Robertson J.S."/>
            <person name="Barbe V."/>
            <person name="Calteau A."/>
            <person name="Rouy Z."/>
            <person name="Mangenot S."/>
            <person name="Prigent-Combaret C."/>
            <person name="Normand P."/>
            <person name="Boyer M."/>
            <person name="Siguier P."/>
            <person name="Dessaux Y."/>
            <person name="Elmerich C."/>
            <person name="Condemine G."/>
            <person name="Krishnen G."/>
            <person name="Kennedy I."/>
            <person name="Paterson A.H."/>
            <person name="Gonzalez V."/>
            <person name="Mavingui P."/>
            <person name="Zhulin I.B."/>
        </authorList>
    </citation>
    <scope>NUCLEOTIDE SEQUENCE [LARGE SCALE GENOMIC DNA]</scope>
    <source>
        <strain evidence="1 2">Sp245</strain>
    </source>
</reference>
<gene>
    <name evidence="1" type="ORF">AZOBR_p430007</name>
</gene>
<dbReference type="Gene3D" id="1.10.30.50">
    <property type="match status" value="1"/>
</dbReference>
<accession>A0A9P1K0B0</accession>
<keyword evidence="1" id="KW-0614">Plasmid</keyword>
<geneLocation type="plasmid" evidence="1 2">
    <name>AZOBR_p4</name>
</geneLocation>
<dbReference type="RefSeq" id="WP_014199730.1">
    <property type="nucleotide sequence ID" value="NC_016596.1"/>
</dbReference>
<organism evidence="1 2">
    <name type="scientific">Azospirillum baldaniorum</name>
    <dbReference type="NCBI Taxonomy" id="1064539"/>
    <lineage>
        <taxon>Bacteria</taxon>
        <taxon>Pseudomonadati</taxon>
        <taxon>Pseudomonadota</taxon>
        <taxon>Alphaproteobacteria</taxon>
        <taxon>Rhodospirillales</taxon>
        <taxon>Azospirillaceae</taxon>
        <taxon>Azospirillum</taxon>
    </lineage>
</organism>
<dbReference type="InterPro" id="IPR013467">
    <property type="entry name" value="HNH78-like"/>
</dbReference>
<name>A0A9P1K0B0_9PROT</name>